<dbReference type="eggNOG" id="COG3467">
    <property type="taxonomic scope" value="Bacteria"/>
</dbReference>
<dbReference type="Pfam" id="PF12900">
    <property type="entry name" value="Pyridox_ox_2"/>
    <property type="match status" value="1"/>
</dbReference>
<evidence type="ECO:0000313" key="2">
    <source>
        <dbReference type="Proteomes" id="UP000001918"/>
    </source>
</evidence>
<keyword evidence="2" id="KW-1185">Reference proteome</keyword>
<proteinExistence type="predicted"/>
<dbReference type="PANTHER" id="PTHR34071">
    <property type="entry name" value="5-NITROIMIDAZOLE ANTIBIOTICS RESISTANCE PROTEIN, NIMA-FAMILY-RELATED PROTEIN-RELATED"/>
    <property type="match status" value="1"/>
</dbReference>
<reference evidence="1 2" key="1">
    <citation type="journal article" date="2011" name="Stand. Genomic Sci.">
        <title>Complete genome sequence of Thermomonospora curvata type strain (B9).</title>
        <authorList>
            <person name="Chertkov O."/>
            <person name="Sikorski J."/>
            <person name="Nolan M."/>
            <person name="Lapidus A."/>
            <person name="Lucas S."/>
            <person name="Del Rio T.G."/>
            <person name="Tice H."/>
            <person name="Cheng J.F."/>
            <person name="Goodwin L."/>
            <person name="Pitluck S."/>
            <person name="Liolios K."/>
            <person name="Ivanova N."/>
            <person name="Mavromatis K."/>
            <person name="Mikhailova N."/>
            <person name="Ovchinnikova G."/>
            <person name="Pati A."/>
            <person name="Chen A."/>
            <person name="Palaniappan K."/>
            <person name="Djao O.D."/>
            <person name="Land M."/>
            <person name="Hauser L."/>
            <person name="Chang Y.J."/>
            <person name="Jeffries C.D."/>
            <person name="Brettin T."/>
            <person name="Han C."/>
            <person name="Detter J.C."/>
            <person name="Rohde M."/>
            <person name="Goker M."/>
            <person name="Woyke T."/>
            <person name="Bristow J."/>
            <person name="Eisen J.A."/>
            <person name="Markowitz V."/>
            <person name="Hugenholtz P."/>
            <person name="Klenk H.P."/>
            <person name="Kyrpides N.C."/>
        </authorList>
    </citation>
    <scope>NUCLEOTIDE SEQUENCE [LARGE SCALE GENOMIC DNA]</scope>
    <source>
        <strain evidence="2">ATCC 19995 / DSM 43183 / JCM 3096 / KCTC 9072 / NBRC 15933 / NCIMB 10081 / Henssen B9</strain>
    </source>
</reference>
<evidence type="ECO:0000313" key="1">
    <source>
        <dbReference type="EMBL" id="ACY96839.1"/>
    </source>
</evidence>
<dbReference type="SUPFAM" id="SSF50475">
    <property type="entry name" value="FMN-binding split barrel"/>
    <property type="match status" value="1"/>
</dbReference>
<protein>
    <recommendedName>
        <fullName evidence="3">Pyridoxamine 5'-phosphate oxidase family protein</fullName>
    </recommendedName>
</protein>
<dbReference type="PANTHER" id="PTHR34071:SF2">
    <property type="entry name" value="FLAVIN-NUCLEOTIDE-BINDING PROTEIN"/>
    <property type="match status" value="1"/>
</dbReference>
<dbReference type="InterPro" id="IPR024747">
    <property type="entry name" value="Pyridox_Oxase-rel"/>
</dbReference>
<dbReference type="KEGG" id="tcu:Tcur_1256"/>
<dbReference type="HOGENOM" id="CLU_067890_0_1_11"/>
<dbReference type="STRING" id="471852.Tcur_1256"/>
<dbReference type="Gene3D" id="2.30.110.10">
    <property type="entry name" value="Electron Transport, Fmn-binding Protein, Chain A"/>
    <property type="match status" value="1"/>
</dbReference>
<accession>D1A9E3</accession>
<organism evidence="1 2">
    <name type="scientific">Thermomonospora curvata (strain ATCC 19995 / DSM 43183 / JCM 3096 / KCTC 9072 / NBRC 15933 / NCIMB 10081 / Henssen B9)</name>
    <dbReference type="NCBI Taxonomy" id="471852"/>
    <lineage>
        <taxon>Bacteria</taxon>
        <taxon>Bacillati</taxon>
        <taxon>Actinomycetota</taxon>
        <taxon>Actinomycetes</taxon>
        <taxon>Streptosporangiales</taxon>
        <taxon>Thermomonosporaceae</taxon>
        <taxon>Thermomonospora</taxon>
    </lineage>
</organism>
<dbReference type="EMBL" id="CP001738">
    <property type="protein sequence ID" value="ACY96839.1"/>
    <property type="molecule type" value="Genomic_DNA"/>
</dbReference>
<dbReference type="AlphaFoldDB" id="D1A9E3"/>
<sequence length="179" mass="19217">MICHLGVIVDGAPRVVPTAYGRDGDTLYLHGSTGARSLAEAAGREVCVTVTHLDGIVLARSIFHHSVNYRSAMIYGTPRPVTDPGERLAGLRAICEHLAPGRWDIVRRPSRKELAATAVLALSLEEASVKVRQGPPRDEEADYALDVWAGVLPVHQVFGEPIPDPLLRPGIPPSGIPGR</sequence>
<dbReference type="Proteomes" id="UP000001918">
    <property type="component" value="Chromosome"/>
</dbReference>
<name>D1A9E3_THECD</name>
<dbReference type="InterPro" id="IPR012349">
    <property type="entry name" value="Split_barrel_FMN-bd"/>
</dbReference>
<gene>
    <name evidence="1" type="ordered locus">Tcur_1256</name>
</gene>
<evidence type="ECO:0008006" key="3">
    <source>
        <dbReference type="Google" id="ProtNLM"/>
    </source>
</evidence>